<accession>A0ABW1AKA0</accession>
<gene>
    <name evidence="1" type="ORF">ACFPZN_55705</name>
</gene>
<keyword evidence="2" id="KW-1185">Reference proteome</keyword>
<dbReference type="RefSeq" id="WP_378293481.1">
    <property type="nucleotide sequence ID" value="NZ_JBHSON010000203.1"/>
</dbReference>
<reference evidence="2" key="1">
    <citation type="journal article" date="2019" name="Int. J. Syst. Evol. Microbiol.">
        <title>The Global Catalogue of Microorganisms (GCM) 10K type strain sequencing project: providing services to taxonomists for standard genome sequencing and annotation.</title>
        <authorList>
            <consortium name="The Broad Institute Genomics Platform"/>
            <consortium name="The Broad Institute Genome Sequencing Center for Infectious Disease"/>
            <person name="Wu L."/>
            <person name="Ma J."/>
        </authorList>
    </citation>
    <scope>NUCLEOTIDE SEQUENCE [LARGE SCALE GENOMIC DNA]</scope>
    <source>
        <strain evidence="2">KCTC 42087</strain>
    </source>
</reference>
<dbReference type="InterPro" id="IPR001387">
    <property type="entry name" value="Cro/C1-type_HTH"/>
</dbReference>
<evidence type="ECO:0000313" key="1">
    <source>
        <dbReference type="EMBL" id="MFC5754921.1"/>
    </source>
</evidence>
<comment type="caution">
    <text evidence="1">The sequence shown here is derived from an EMBL/GenBank/DDBJ whole genome shotgun (WGS) entry which is preliminary data.</text>
</comment>
<dbReference type="CDD" id="cd00093">
    <property type="entry name" value="HTH_XRE"/>
    <property type="match status" value="1"/>
</dbReference>
<proteinExistence type="predicted"/>
<protein>
    <submittedName>
        <fullName evidence="1">Helix-turn-helix domain-containing protein</fullName>
    </submittedName>
</protein>
<evidence type="ECO:0000313" key="2">
    <source>
        <dbReference type="Proteomes" id="UP001596074"/>
    </source>
</evidence>
<organism evidence="1 2">
    <name type="scientific">Actinomadura rugatobispora</name>
    <dbReference type="NCBI Taxonomy" id="1994"/>
    <lineage>
        <taxon>Bacteria</taxon>
        <taxon>Bacillati</taxon>
        <taxon>Actinomycetota</taxon>
        <taxon>Actinomycetes</taxon>
        <taxon>Streptosporangiales</taxon>
        <taxon>Thermomonosporaceae</taxon>
        <taxon>Actinomadura</taxon>
    </lineage>
</organism>
<name>A0ABW1AKA0_9ACTN</name>
<dbReference type="Proteomes" id="UP001596074">
    <property type="component" value="Unassembled WGS sequence"/>
</dbReference>
<dbReference type="EMBL" id="JBHSON010000203">
    <property type="protein sequence ID" value="MFC5754921.1"/>
    <property type="molecule type" value="Genomic_DNA"/>
</dbReference>
<sequence>MSGPAVVEYIHDQMSLSQFHFTYAELERMAGIREQRLSQWKRGVQPSYGDVQKLGRALARHYRGAGLGAYELLKVAGYEPEPDPDMVAFAQDVQTWDMFTQKFRSASTWQRRRVLRAVKDVFGTTD</sequence>